<reference evidence="2" key="2">
    <citation type="journal article" date="2024" name="Plant">
        <title>Genomic evolution and insights into agronomic trait innovations of Sesamum species.</title>
        <authorList>
            <person name="Miao H."/>
            <person name="Wang L."/>
            <person name="Qu L."/>
            <person name="Liu H."/>
            <person name="Sun Y."/>
            <person name="Le M."/>
            <person name="Wang Q."/>
            <person name="Wei S."/>
            <person name="Zheng Y."/>
            <person name="Lin W."/>
            <person name="Duan Y."/>
            <person name="Cao H."/>
            <person name="Xiong S."/>
            <person name="Wang X."/>
            <person name="Wei L."/>
            <person name="Li C."/>
            <person name="Ma Q."/>
            <person name="Ju M."/>
            <person name="Zhao R."/>
            <person name="Li G."/>
            <person name="Mu C."/>
            <person name="Tian Q."/>
            <person name="Mei H."/>
            <person name="Zhang T."/>
            <person name="Gao T."/>
            <person name="Zhang H."/>
        </authorList>
    </citation>
    <scope>NUCLEOTIDE SEQUENCE</scope>
    <source>
        <strain evidence="2">G02</strain>
    </source>
</reference>
<protein>
    <submittedName>
        <fullName evidence="2">Uncharacterized protein</fullName>
    </submittedName>
</protein>
<evidence type="ECO:0000313" key="2">
    <source>
        <dbReference type="EMBL" id="KAL0399060.1"/>
    </source>
</evidence>
<feature type="compositionally biased region" description="Pro residues" evidence="1">
    <location>
        <begin position="1"/>
        <end position="12"/>
    </location>
</feature>
<gene>
    <name evidence="2" type="ORF">Sradi_2249300</name>
</gene>
<name>A0AAW2T3T9_SESRA</name>
<proteinExistence type="predicted"/>
<reference evidence="2" key="1">
    <citation type="submission" date="2020-06" db="EMBL/GenBank/DDBJ databases">
        <authorList>
            <person name="Li T."/>
            <person name="Hu X."/>
            <person name="Zhang T."/>
            <person name="Song X."/>
            <person name="Zhang H."/>
            <person name="Dai N."/>
            <person name="Sheng W."/>
            <person name="Hou X."/>
            <person name="Wei L."/>
        </authorList>
    </citation>
    <scope>NUCLEOTIDE SEQUENCE</scope>
    <source>
        <strain evidence="2">G02</strain>
        <tissue evidence="2">Leaf</tissue>
    </source>
</reference>
<dbReference type="AlphaFoldDB" id="A0AAW2T3T9"/>
<feature type="region of interest" description="Disordered" evidence="1">
    <location>
        <begin position="1"/>
        <end position="106"/>
    </location>
</feature>
<evidence type="ECO:0000256" key="1">
    <source>
        <dbReference type="SAM" id="MobiDB-lite"/>
    </source>
</evidence>
<feature type="compositionally biased region" description="Pro residues" evidence="1">
    <location>
        <begin position="58"/>
        <end position="70"/>
    </location>
</feature>
<organism evidence="2">
    <name type="scientific">Sesamum radiatum</name>
    <name type="common">Black benniseed</name>
    <dbReference type="NCBI Taxonomy" id="300843"/>
    <lineage>
        <taxon>Eukaryota</taxon>
        <taxon>Viridiplantae</taxon>
        <taxon>Streptophyta</taxon>
        <taxon>Embryophyta</taxon>
        <taxon>Tracheophyta</taxon>
        <taxon>Spermatophyta</taxon>
        <taxon>Magnoliopsida</taxon>
        <taxon>eudicotyledons</taxon>
        <taxon>Gunneridae</taxon>
        <taxon>Pentapetalae</taxon>
        <taxon>asterids</taxon>
        <taxon>lamiids</taxon>
        <taxon>Lamiales</taxon>
        <taxon>Pedaliaceae</taxon>
        <taxon>Sesamum</taxon>
    </lineage>
</organism>
<sequence>MASPGNPTPPGGGPFDMHKLFKPSTPPPASAPTANPNHQNFTNNAGNANSNTNLVSAPFPPPSASYPPPTGAGGGPYSYSPNIPIPLPSPSVHPVLQSLAAPPGIR</sequence>
<accession>A0AAW2T3T9</accession>
<comment type="caution">
    <text evidence="2">The sequence shown here is derived from an EMBL/GenBank/DDBJ whole genome shotgun (WGS) entry which is preliminary data.</text>
</comment>
<feature type="compositionally biased region" description="Low complexity" evidence="1">
    <location>
        <begin position="31"/>
        <end position="57"/>
    </location>
</feature>
<dbReference type="EMBL" id="JACGWJ010000009">
    <property type="protein sequence ID" value="KAL0399060.1"/>
    <property type="molecule type" value="Genomic_DNA"/>
</dbReference>